<accession>A0A667XVP4</accession>
<keyword evidence="1" id="KW-0732">Signal</keyword>
<proteinExistence type="predicted"/>
<dbReference type="PANTHER" id="PTHR18934:SF88">
    <property type="entry name" value="PRE-MRNA-SPLICING FACTOR ATP-DEPENDENT RNA HELICASE DHX32-RELATED"/>
    <property type="match status" value="1"/>
</dbReference>
<feature type="domain" description="Helicase ATP-binding" evidence="2">
    <location>
        <begin position="65"/>
        <end position="222"/>
    </location>
</feature>
<dbReference type="Ensembl" id="ENSMMDT00005019787.1">
    <property type="protein sequence ID" value="ENSMMDP00005019322.1"/>
    <property type="gene ID" value="ENSMMDG00005009573.1"/>
</dbReference>
<dbReference type="InterPro" id="IPR027417">
    <property type="entry name" value="P-loop_NTPase"/>
</dbReference>
<gene>
    <name evidence="3" type="primary">DHX32</name>
    <name evidence="3" type="synonym">LOC115372995</name>
</gene>
<dbReference type="Pfam" id="PF07717">
    <property type="entry name" value="OB_NTP_bind"/>
    <property type="match status" value="1"/>
</dbReference>
<dbReference type="GO" id="GO:0005681">
    <property type="term" value="C:spliceosomal complex"/>
    <property type="evidence" value="ECO:0007669"/>
    <property type="project" value="TreeGrafter"/>
</dbReference>
<dbReference type="SUPFAM" id="SSF52540">
    <property type="entry name" value="P-loop containing nucleoside triphosphate hydrolases"/>
    <property type="match status" value="1"/>
</dbReference>
<dbReference type="GeneTree" id="ENSGT00940000157227"/>
<dbReference type="InterPro" id="IPR011709">
    <property type="entry name" value="DEAD-box_helicase_OB_fold"/>
</dbReference>
<feature type="chain" id="PRO_5025449069" evidence="1">
    <location>
        <begin position="27"/>
        <end position="524"/>
    </location>
</feature>
<name>A0A667XVP4_9TELE</name>
<evidence type="ECO:0000313" key="3">
    <source>
        <dbReference type="Ensembl" id="ENSMMDP00005019322.1"/>
    </source>
</evidence>
<dbReference type="GO" id="GO:0004386">
    <property type="term" value="F:helicase activity"/>
    <property type="evidence" value="ECO:0007669"/>
    <property type="project" value="TreeGrafter"/>
</dbReference>
<dbReference type="GO" id="GO:0003723">
    <property type="term" value="F:RNA binding"/>
    <property type="evidence" value="ECO:0007669"/>
    <property type="project" value="TreeGrafter"/>
</dbReference>
<dbReference type="InterPro" id="IPR014001">
    <property type="entry name" value="Helicase_ATP-bd"/>
</dbReference>
<evidence type="ECO:0000313" key="4">
    <source>
        <dbReference type="Proteomes" id="UP000472263"/>
    </source>
</evidence>
<reference evidence="3" key="1">
    <citation type="submission" date="2019-06" db="EMBL/GenBank/DDBJ databases">
        <authorList>
            <consortium name="Wellcome Sanger Institute Data Sharing"/>
        </authorList>
    </citation>
    <scope>NUCLEOTIDE SEQUENCE [LARGE SCALE GENOMIC DNA]</scope>
</reference>
<sequence length="524" mass="58086">PHDHTRAGRLASLSFAFISINLGAVAYDDVLEINQFDGLPYSSRFYKLLKERKELPVWKAKCEFMDTLVNGQFVIVSGTAKTGRSSQIPQWCAEFCLSVQYQHGMVVCTQIHGQQTVDLALRVADEMDVNIGHEVGYSIPLKMCCSSDTVLREMMSDPLLERYGVVVVDQAHQRTVATDVLLALLKDIALQRPELRVVLLTATQPGPKLLAHYSNSASASTVPQIQLESPGAGEVLYSSSDDSSGHKGYFCSALRLVLEIHRSQEPGDIVVFLVTAQEIDLACDILCHEGHSLPPALGELLPIAVHPGHKGGLPTQGEEGTVRRVFLTSSPNEDFFWAVGSIRFVIDAGLQKKCVTPSCFVVPSVELRPEAAQCHMKFQHPEGDHFTLINIYKAFKQSHVEKWCEEFYLDHAALLVADALHTELTNILRRIELPVSVPAFGSRINTFNIKRALLAGFFMQVARDVDGSGNYFILTHKHVAQIHPLSGYGAKTPKLGLPEWVLFHEYTFSEDNCLRTVSHISPDE</sequence>
<dbReference type="AlphaFoldDB" id="A0A667XVP4"/>
<evidence type="ECO:0000256" key="1">
    <source>
        <dbReference type="SAM" id="SignalP"/>
    </source>
</evidence>
<evidence type="ECO:0000259" key="2">
    <source>
        <dbReference type="PROSITE" id="PS51192"/>
    </source>
</evidence>
<dbReference type="PANTHER" id="PTHR18934">
    <property type="entry name" value="ATP-DEPENDENT RNA HELICASE"/>
    <property type="match status" value="1"/>
</dbReference>
<keyword evidence="4" id="KW-1185">Reference proteome</keyword>
<feature type="signal peptide" evidence="1">
    <location>
        <begin position="1"/>
        <end position="26"/>
    </location>
</feature>
<reference evidence="3" key="2">
    <citation type="submission" date="2025-08" db="UniProtKB">
        <authorList>
            <consortium name="Ensembl"/>
        </authorList>
    </citation>
    <scope>IDENTIFICATION</scope>
</reference>
<dbReference type="PROSITE" id="PS51192">
    <property type="entry name" value="HELICASE_ATP_BIND_1"/>
    <property type="match status" value="1"/>
</dbReference>
<dbReference type="Proteomes" id="UP000472263">
    <property type="component" value="Chromosome 15"/>
</dbReference>
<dbReference type="Gene3D" id="3.40.50.300">
    <property type="entry name" value="P-loop containing nucleotide triphosphate hydrolases"/>
    <property type="match status" value="2"/>
</dbReference>
<reference evidence="3" key="3">
    <citation type="submission" date="2025-09" db="UniProtKB">
        <authorList>
            <consortium name="Ensembl"/>
        </authorList>
    </citation>
    <scope>IDENTIFICATION</scope>
</reference>
<protein>
    <submittedName>
        <fullName evidence="3">DEAH-box helicase 32 (putative)</fullName>
    </submittedName>
</protein>
<organism evidence="3 4">
    <name type="scientific">Myripristis murdjan</name>
    <name type="common">pinecone soldierfish</name>
    <dbReference type="NCBI Taxonomy" id="586833"/>
    <lineage>
        <taxon>Eukaryota</taxon>
        <taxon>Metazoa</taxon>
        <taxon>Chordata</taxon>
        <taxon>Craniata</taxon>
        <taxon>Vertebrata</taxon>
        <taxon>Euteleostomi</taxon>
        <taxon>Actinopterygii</taxon>
        <taxon>Neopterygii</taxon>
        <taxon>Teleostei</taxon>
        <taxon>Neoteleostei</taxon>
        <taxon>Acanthomorphata</taxon>
        <taxon>Holocentriformes</taxon>
        <taxon>Holocentridae</taxon>
        <taxon>Myripristis</taxon>
    </lineage>
</organism>